<dbReference type="RefSeq" id="WP_263999945.1">
    <property type="nucleotide sequence ID" value="NZ_JACKVK010000022.1"/>
</dbReference>
<reference evidence="9" key="2">
    <citation type="journal article" date="2022" name="BMC Genomics">
        <title>Comparative genome analysis of mycobacteria focusing on tRNA and non-coding RNA.</title>
        <authorList>
            <person name="Behra P.R.K."/>
            <person name="Pettersson B.M.F."/>
            <person name="Ramesh M."/>
            <person name="Das S."/>
            <person name="Dasgupta S."/>
            <person name="Kirsebom L.A."/>
        </authorList>
    </citation>
    <scope>NUCLEOTIDE SEQUENCE</scope>
    <source>
        <strain evidence="9">DSM 44838</strain>
    </source>
</reference>
<evidence type="ECO:0000256" key="2">
    <source>
        <dbReference type="ARBA" id="ARBA00022475"/>
    </source>
</evidence>
<evidence type="ECO:0000256" key="1">
    <source>
        <dbReference type="ARBA" id="ARBA00004193"/>
    </source>
</evidence>
<keyword evidence="5" id="KW-0564">Palmitate</keyword>
<feature type="region of interest" description="Disordered" evidence="7">
    <location>
        <begin position="33"/>
        <end position="54"/>
    </location>
</feature>
<proteinExistence type="predicted"/>
<dbReference type="InterPro" id="IPR032018">
    <property type="entry name" value="LppA/LppB/LprP"/>
</dbReference>
<keyword evidence="6" id="KW-0449">Lipoprotein</keyword>
<evidence type="ECO:0000313" key="10">
    <source>
        <dbReference type="Proteomes" id="UP001141629"/>
    </source>
</evidence>
<evidence type="ECO:0000256" key="3">
    <source>
        <dbReference type="ARBA" id="ARBA00022729"/>
    </source>
</evidence>
<keyword evidence="3 8" id="KW-0732">Signal</keyword>
<organism evidence="9 10">
    <name type="scientific">Mycobacterium yunnanensis</name>
    <dbReference type="NCBI Taxonomy" id="368477"/>
    <lineage>
        <taxon>Bacteria</taxon>
        <taxon>Bacillati</taxon>
        <taxon>Actinomycetota</taxon>
        <taxon>Actinomycetes</taxon>
        <taxon>Mycobacteriales</taxon>
        <taxon>Mycobacteriaceae</taxon>
        <taxon>Mycobacterium</taxon>
    </lineage>
</organism>
<evidence type="ECO:0000256" key="7">
    <source>
        <dbReference type="SAM" id="MobiDB-lite"/>
    </source>
</evidence>
<keyword evidence="4" id="KW-0472">Membrane</keyword>
<evidence type="ECO:0008006" key="11">
    <source>
        <dbReference type="Google" id="ProtNLM"/>
    </source>
</evidence>
<evidence type="ECO:0000256" key="4">
    <source>
        <dbReference type="ARBA" id="ARBA00023136"/>
    </source>
</evidence>
<evidence type="ECO:0000256" key="5">
    <source>
        <dbReference type="ARBA" id="ARBA00023139"/>
    </source>
</evidence>
<keyword evidence="10" id="KW-1185">Reference proteome</keyword>
<dbReference type="AlphaFoldDB" id="A0A9X2ZC07"/>
<evidence type="ECO:0000256" key="8">
    <source>
        <dbReference type="SAM" id="SignalP"/>
    </source>
</evidence>
<evidence type="ECO:0000256" key="6">
    <source>
        <dbReference type="ARBA" id="ARBA00023288"/>
    </source>
</evidence>
<feature type="chain" id="PRO_5040889654" description="Lipoprotein" evidence="8">
    <location>
        <begin position="29"/>
        <end position="189"/>
    </location>
</feature>
<dbReference type="Proteomes" id="UP001141629">
    <property type="component" value="Unassembled WGS sequence"/>
</dbReference>
<comment type="subcellular location">
    <subcellularLocation>
        <location evidence="1">Cell membrane</location>
        <topology evidence="1">Lipid-anchor</topology>
    </subcellularLocation>
</comment>
<dbReference type="Pfam" id="PF16708">
    <property type="entry name" value="LppA"/>
    <property type="match status" value="1"/>
</dbReference>
<feature type="signal peptide" evidence="8">
    <location>
        <begin position="1"/>
        <end position="28"/>
    </location>
</feature>
<protein>
    <recommendedName>
        <fullName evidence="11">Lipoprotein</fullName>
    </recommendedName>
</protein>
<dbReference type="PROSITE" id="PS51257">
    <property type="entry name" value="PROKAR_LIPOPROTEIN"/>
    <property type="match status" value="1"/>
</dbReference>
<sequence length="189" mass="19914">MSPSADRRSRGRVVLVAMLCAAALVGCGATTPGQPAATSSTTVAPPRDPDATLRDRPPFEAAQQQYLAAVTDAANRIAALVPGLTWHVEENSWRGCGGEFLHTKGVQAYVFAVFSGRTPDAVWPRTVRIVVDAAAGVGATTVRPLADRPADHELVVTGPEGVEVRFGTAAATVLSMKSDCRLRQQTPPR</sequence>
<dbReference type="GO" id="GO:0005886">
    <property type="term" value="C:plasma membrane"/>
    <property type="evidence" value="ECO:0007669"/>
    <property type="project" value="UniProtKB-SubCell"/>
</dbReference>
<gene>
    <name evidence="9" type="ORF">H7K45_30380</name>
</gene>
<feature type="compositionally biased region" description="Polar residues" evidence="7">
    <location>
        <begin position="33"/>
        <end position="43"/>
    </location>
</feature>
<comment type="caution">
    <text evidence="9">The sequence shown here is derived from an EMBL/GenBank/DDBJ whole genome shotgun (WGS) entry which is preliminary data.</text>
</comment>
<reference evidence="9" key="1">
    <citation type="submission" date="2020-07" db="EMBL/GenBank/DDBJ databases">
        <authorList>
            <person name="Pettersson B.M.F."/>
            <person name="Behra P.R.K."/>
            <person name="Ramesh M."/>
            <person name="Das S."/>
            <person name="Dasgupta S."/>
            <person name="Kirsebom L.A."/>
        </authorList>
    </citation>
    <scope>NUCLEOTIDE SEQUENCE</scope>
    <source>
        <strain evidence="9">DSM 44838</strain>
    </source>
</reference>
<keyword evidence="2" id="KW-1003">Cell membrane</keyword>
<evidence type="ECO:0000313" key="9">
    <source>
        <dbReference type="EMBL" id="MCV7424856.1"/>
    </source>
</evidence>
<accession>A0A9X2ZC07</accession>
<dbReference type="EMBL" id="JACKVK010000022">
    <property type="protein sequence ID" value="MCV7424856.1"/>
    <property type="molecule type" value="Genomic_DNA"/>
</dbReference>
<name>A0A9X2ZC07_9MYCO</name>
<dbReference type="Gene3D" id="3.30.2030.20">
    <property type="match status" value="1"/>
</dbReference>